<sequence length="245" mass="28217">MKRLAVKQFFKGLVKRLAVPNIYEYSTIILYGVRVTVEYPENKIWKTVPDVQRETGKESEGNAEEPKKLGQEEVKYAGVSAGENCISCLEIPEEQRKNFILDIQQVAEKILKAHGVINEVADLLKGEWLLKLQKSEFENQLILAKYGEEISIGFFTYSDDMPVPDPNLVLLSQDGFWYPQRIEEKFEETVSSFFAGAYGDYDFLNIIPENLEKFQVFQRDFAKTLESQDWSDPGVKVLEKVMPRN</sequence>
<dbReference type="PATRIC" id="fig|1434107.4.peg.2349"/>
<dbReference type="STRING" id="1434107.MSBR3_1826"/>
<keyword evidence="2" id="KW-1185">Reference proteome</keyword>
<dbReference type="AlphaFoldDB" id="A0A0E3WXB0"/>
<proteinExistence type="predicted"/>
<gene>
    <name evidence="1" type="ORF">MSBR3_1826</name>
</gene>
<name>A0A0E3WXB0_METBA</name>
<dbReference type="EMBL" id="CP009517">
    <property type="protein sequence ID" value="AKB82404.1"/>
    <property type="molecule type" value="Genomic_DNA"/>
</dbReference>
<dbReference type="HOGENOM" id="CLU_1131597_0_0_2"/>
<dbReference type="GeneID" id="24789383"/>
<dbReference type="Proteomes" id="UP000033066">
    <property type="component" value="Chromosome"/>
</dbReference>
<evidence type="ECO:0000313" key="2">
    <source>
        <dbReference type="Proteomes" id="UP000033066"/>
    </source>
</evidence>
<dbReference type="KEGG" id="mbak:MSBR3_1826"/>
<organism evidence="1 2">
    <name type="scientific">Methanosarcina barkeri 3</name>
    <dbReference type="NCBI Taxonomy" id="1434107"/>
    <lineage>
        <taxon>Archaea</taxon>
        <taxon>Methanobacteriati</taxon>
        <taxon>Methanobacteriota</taxon>
        <taxon>Stenosarchaea group</taxon>
        <taxon>Methanomicrobia</taxon>
        <taxon>Methanosarcinales</taxon>
        <taxon>Methanosarcinaceae</taxon>
        <taxon>Methanosarcina</taxon>
    </lineage>
</organism>
<evidence type="ECO:0000313" key="1">
    <source>
        <dbReference type="EMBL" id="AKB82404.1"/>
    </source>
</evidence>
<dbReference type="RefSeq" id="WP_230627375.1">
    <property type="nucleotide sequence ID" value="NZ_CP009517.1"/>
</dbReference>
<reference evidence="1" key="1">
    <citation type="submission" date="2014-07" db="EMBL/GenBank/DDBJ databases">
        <title>Methanogenic archaea and the global carbon cycle.</title>
        <authorList>
            <person name="Henriksen J.R."/>
            <person name="Luke J."/>
            <person name="Reinhart S."/>
            <person name="Benedict M.N."/>
            <person name="Youngblut N.D."/>
            <person name="Metcalf M.E."/>
            <person name="Whitaker R.J."/>
            <person name="Metcalf W.W."/>
        </authorList>
    </citation>
    <scope>NUCLEOTIDE SEQUENCE [LARGE SCALE GENOMIC DNA]</scope>
    <source>
        <strain evidence="1">3</strain>
    </source>
</reference>
<protein>
    <submittedName>
        <fullName evidence="1">Uncharacterized protein</fullName>
    </submittedName>
</protein>
<accession>A0A0E3WXB0</accession>